<dbReference type="Proteomes" id="UP000012960">
    <property type="component" value="Unplaced"/>
</dbReference>
<comment type="function">
    <text evidence="5">Possesses non-specific lipolytic acyl hydrolase (LAH) activity. Hydrolyzes phospholipids as well as galactolipids. May play a role in disease resistance.</text>
</comment>
<dbReference type="SUPFAM" id="SSF52151">
    <property type="entry name" value="FabD/lysophospholipase-like"/>
    <property type="match status" value="1"/>
</dbReference>
<dbReference type="PANTHER" id="PTHR32241:SF12">
    <property type="entry name" value="OS03G0784100 PROTEIN"/>
    <property type="match status" value="1"/>
</dbReference>
<comment type="function">
    <text evidence="7">Lipolytic acyl hydrolase (LAH).</text>
</comment>
<protein>
    <recommendedName>
        <fullName evidence="7">Patatin</fullName>
        <ecNumber evidence="7">3.1.1.-</ecNumber>
    </recommendedName>
</protein>
<dbReference type="PROSITE" id="PS51635">
    <property type="entry name" value="PNPLA"/>
    <property type="match status" value="1"/>
</dbReference>
<feature type="region of interest" description="Disordered" evidence="8">
    <location>
        <begin position="327"/>
        <end position="347"/>
    </location>
</feature>
<dbReference type="EnsemblPlants" id="Ma00_t04940.1">
    <property type="protein sequence ID" value="Ma00_p04940.1"/>
    <property type="gene ID" value="Ma00_g04940"/>
</dbReference>
<evidence type="ECO:0000256" key="2">
    <source>
        <dbReference type="ARBA" id="ARBA00022801"/>
    </source>
</evidence>
<name>A0A804HNE9_MUSAM</name>
<keyword evidence="2 7" id="KW-0378">Hydrolase</keyword>
<evidence type="ECO:0000256" key="3">
    <source>
        <dbReference type="ARBA" id="ARBA00022963"/>
    </source>
</evidence>
<dbReference type="InterPro" id="IPR007321">
    <property type="entry name" value="Transposase_28"/>
</dbReference>
<dbReference type="EC" id="3.1.1.-" evidence="7"/>
<evidence type="ECO:0000256" key="7">
    <source>
        <dbReference type="RuleBase" id="RU361262"/>
    </source>
</evidence>
<evidence type="ECO:0000256" key="5">
    <source>
        <dbReference type="ARBA" id="ARBA00025642"/>
    </source>
</evidence>
<evidence type="ECO:0000256" key="4">
    <source>
        <dbReference type="ARBA" id="ARBA00023098"/>
    </source>
</evidence>
<dbReference type="InterPro" id="IPR016035">
    <property type="entry name" value="Acyl_Trfase/lysoPLipase"/>
</dbReference>
<evidence type="ECO:0000259" key="9">
    <source>
        <dbReference type="PROSITE" id="PS51635"/>
    </source>
</evidence>
<organism evidence="10 11">
    <name type="scientific">Musa acuminata subsp. malaccensis</name>
    <name type="common">Wild banana</name>
    <name type="synonym">Musa malaccensis</name>
    <dbReference type="NCBI Taxonomy" id="214687"/>
    <lineage>
        <taxon>Eukaryota</taxon>
        <taxon>Viridiplantae</taxon>
        <taxon>Streptophyta</taxon>
        <taxon>Embryophyta</taxon>
        <taxon>Tracheophyta</taxon>
        <taxon>Spermatophyta</taxon>
        <taxon>Magnoliopsida</taxon>
        <taxon>Liliopsida</taxon>
        <taxon>Zingiberales</taxon>
        <taxon>Musaceae</taxon>
        <taxon>Musa</taxon>
    </lineage>
</organism>
<dbReference type="Pfam" id="PF01734">
    <property type="entry name" value="Patatin"/>
    <property type="match status" value="1"/>
</dbReference>
<dbReference type="GO" id="GO:0016787">
    <property type="term" value="F:hydrolase activity"/>
    <property type="evidence" value="ECO:0007669"/>
    <property type="project" value="UniProtKB-KW"/>
</dbReference>
<comment type="domain">
    <text evidence="7">The nitrogen atoms of the two glycine residues in the GGXR motif define the oxyanion hole, and stabilize the oxyanion that forms during the nucleophilic attack by the catalytic serine during substrate cleavage.</text>
</comment>
<dbReference type="AlphaFoldDB" id="A0A804HNE9"/>
<dbReference type="Gramene" id="Ma00_t04940.1">
    <property type="protein sequence ID" value="Ma00_p04940.1"/>
    <property type="gene ID" value="Ma00_g04940"/>
</dbReference>
<evidence type="ECO:0000256" key="8">
    <source>
        <dbReference type="SAM" id="MobiDB-lite"/>
    </source>
</evidence>
<proteinExistence type="inferred from homology"/>
<dbReference type="InterPro" id="IPR002641">
    <property type="entry name" value="PNPLA_dom"/>
</dbReference>
<evidence type="ECO:0000313" key="10">
    <source>
        <dbReference type="EnsemblPlants" id="Ma00_p04940.1"/>
    </source>
</evidence>
<dbReference type="Pfam" id="PF04195">
    <property type="entry name" value="Transposase_28"/>
    <property type="match status" value="1"/>
</dbReference>
<accession>A0A804HNE9</accession>
<feature type="domain" description="PNPLA" evidence="9">
    <location>
        <begin position="58"/>
        <end position="253"/>
    </location>
</feature>
<keyword evidence="4 7" id="KW-0443">Lipid metabolism</keyword>
<dbReference type="InParanoid" id="A0A804HNE9"/>
<keyword evidence="11" id="KW-1185">Reference proteome</keyword>
<evidence type="ECO:0000256" key="1">
    <source>
        <dbReference type="ARBA" id="ARBA00010240"/>
    </source>
</evidence>
<comment type="caution">
    <text evidence="6">Lacks conserved residue(s) required for the propagation of feature annotation.</text>
</comment>
<comment type="similarity">
    <text evidence="1 7">Belongs to the patatin family.</text>
</comment>
<dbReference type="PANTHER" id="PTHR32241">
    <property type="entry name" value="PATATIN-LIKE PROTEIN 6"/>
    <property type="match status" value="1"/>
</dbReference>
<dbReference type="GO" id="GO:0016042">
    <property type="term" value="P:lipid catabolic process"/>
    <property type="evidence" value="ECO:0007669"/>
    <property type="project" value="UniProtKB-KW"/>
</dbReference>
<keyword evidence="3 7" id="KW-0442">Lipid degradation</keyword>
<evidence type="ECO:0000256" key="6">
    <source>
        <dbReference type="PROSITE-ProRule" id="PRU01161"/>
    </source>
</evidence>
<reference evidence="10" key="1">
    <citation type="submission" date="2021-05" db="UniProtKB">
        <authorList>
            <consortium name="EnsemblPlants"/>
        </authorList>
    </citation>
    <scope>IDENTIFICATION</scope>
    <source>
        <strain evidence="10">subsp. malaccensis</strain>
    </source>
</reference>
<dbReference type="Gene3D" id="3.40.1090.10">
    <property type="entry name" value="Cytosolic phospholipase A2 catalytic domain"/>
    <property type="match status" value="1"/>
</dbReference>
<evidence type="ECO:0000313" key="11">
    <source>
        <dbReference type="Proteomes" id="UP000012960"/>
    </source>
</evidence>
<feature type="compositionally biased region" description="Low complexity" evidence="8">
    <location>
        <begin position="328"/>
        <end position="337"/>
    </location>
</feature>
<sequence length="577" mass="61907">MAFVDADKLSYEIFSVLESKFLFGLDDPNKLFFPTSSYSSAGASPRTAAGARGRIRILSIDGGGSPSDALLAAVALARLESSLRHRSGDPSARVAYMFDVAAGSGAGGVLVAMLFTRDHDGRPLFSATDALHLLLSESRRRGRGFSSGRGLFRGMFRRPGSFFRRIFGDATLRDTVKPVLIPCYDLATGAPFLFSRADAVEADGYDFRMWEVCAATCADASNAAVDLRSVDGRTRVTAVGAGVAMANPVAAAITHVLHNKPEFPFAAGVQDLMVVSLGASAPAPAAPGAAELVRIAGEGFADMINSSKAVAFVIIVRWIKRWRRHSDTSSSSSTSSSEGPGVRHLSPGSVRLEVGGSSALLASLKLWHDVESVVTEELLGELRVRYCIPESYSLSAPRPDQRPYDQFPQGFGLTVGALEAGLQFPLHPVIEDCLRTWGISPSQMAPNSWRYLVVFLGECSMAGIEPSRALFLACFRLCRGRGGYYLAARSGFRISGAPSNNKGWKSRFFFVSCSRGWGFSTGWTSRTVDNVLPLLSGRESTDVDRLRGILSSSRAIKKMTEEWLADVGLSPVAGGMV</sequence>